<evidence type="ECO:0000256" key="2">
    <source>
        <dbReference type="SAM" id="SignalP"/>
    </source>
</evidence>
<gene>
    <name evidence="4" type="ORF">C8D99_10417</name>
</gene>
<dbReference type="InterPro" id="IPR008763">
    <property type="entry name" value="Peptidase_S55"/>
</dbReference>
<sequence>MKPVRCFLFLLLSVLLAVSADAAPFRPSGPSLGASSLRPGMKGHALTVVSGREIIRFPVEIVSVIPRKGSPRNLIMVRASGPVIAKTGGIAAGMSGSPVYVNGKLIGAIGYGWNFSEHNLGLVTPLEDMASIWDWPEKKVVLPGLPPLGTGPAEDDNDQKEEKPENSRKETREKEKDEEEDGPLLQGEVSPLFIDGISSRKATELTALLGKERYVPGGGFSEDIPVEMNAKLLPGEAITVLLAWGDVTIGSTGTLTAVAQDGRFIGFAHPFLGKGAVNYPVARAYIHSVVPSLEAPFKVGSPLRIVGTVTHDRPQAIGGRIGYFTPSVSATLNFMDTDRKADGRKRFHFVPDPFIGAKLSAGIFTGLIDDLWGRKGQGTAVFSLTVHGRGMGQGWTRRNMFFSDKDLAADALKEAADLLDIIFLNPFAEVYPLGVTVSAEFTEEPRLMFIEGIEVKGESFSAGDTVEVEVNLRPYRRKQVKKVFKIVIPKDAGGLCEILVRGGGIEPLNQSAVIQGWKTIANFRQMFTEMSALETNNELIIEFNYEKVSKRGKDRRDTEDPVSREEQELLSEMKKRRLEDGTLQIFKSEFVVEGLLRKIVNVKQGDGKNSEQTEDEEE</sequence>
<dbReference type="InterPro" id="IPR009003">
    <property type="entry name" value="Peptidase_S1_PA"/>
</dbReference>
<feature type="region of interest" description="Disordered" evidence="1">
    <location>
        <begin position="144"/>
        <end position="185"/>
    </location>
</feature>
<organism evidence="4 5">
    <name type="scientific">Aminivibrio pyruvatiphilus</name>
    <dbReference type="NCBI Taxonomy" id="1005740"/>
    <lineage>
        <taxon>Bacteria</taxon>
        <taxon>Thermotogati</taxon>
        <taxon>Synergistota</taxon>
        <taxon>Synergistia</taxon>
        <taxon>Synergistales</taxon>
        <taxon>Aminobacteriaceae</taxon>
        <taxon>Aminivibrio</taxon>
    </lineage>
</organism>
<evidence type="ECO:0000313" key="4">
    <source>
        <dbReference type="EMBL" id="TDY61779.1"/>
    </source>
</evidence>
<dbReference type="PROSITE" id="PS51494">
    <property type="entry name" value="SPOIVB"/>
    <property type="match status" value="1"/>
</dbReference>
<dbReference type="Pfam" id="PF05580">
    <property type="entry name" value="Peptidase_S55"/>
    <property type="match status" value="1"/>
</dbReference>
<dbReference type="AlphaFoldDB" id="A0A4R8M899"/>
<dbReference type="OrthoDB" id="9765242at2"/>
<evidence type="ECO:0000256" key="1">
    <source>
        <dbReference type="SAM" id="MobiDB-lite"/>
    </source>
</evidence>
<name>A0A4R8M899_9BACT</name>
<evidence type="ECO:0000313" key="5">
    <source>
        <dbReference type="Proteomes" id="UP000295066"/>
    </source>
</evidence>
<dbReference type="RefSeq" id="WP_133956739.1">
    <property type="nucleotide sequence ID" value="NZ_SORI01000004.1"/>
</dbReference>
<keyword evidence="2" id="KW-0732">Signal</keyword>
<feature type="signal peptide" evidence="2">
    <location>
        <begin position="1"/>
        <end position="22"/>
    </location>
</feature>
<dbReference type="SUPFAM" id="SSF50494">
    <property type="entry name" value="Trypsin-like serine proteases"/>
    <property type="match status" value="1"/>
</dbReference>
<evidence type="ECO:0000259" key="3">
    <source>
        <dbReference type="PROSITE" id="PS51494"/>
    </source>
</evidence>
<dbReference type="Proteomes" id="UP000295066">
    <property type="component" value="Unassembled WGS sequence"/>
</dbReference>
<feature type="compositionally biased region" description="Basic and acidic residues" evidence="1">
    <location>
        <begin position="160"/>
        <end position="175"/>
    </location>
</feature>
<proteinExistence type="predicted"/>
<protein>
    <submittedName>
        <fullName evidence="4">SpoIVB peptidase S55</fullName>
    </submittedName>
</protein>
<comment type="caution">
    <text evidence="4">The sequence shown here is derived from an EMBL/GenBank/DDBJ whole genome shotgun (WGS) entry which is preliminary data.</text>
</comment>
<dbReference type="EMBL" id="SORI01000004">
    <property type="protein sequence ID" value="TDY61779.1"/>
    <property type="molecule type" value="Genomic_DNA"/>
</dbReference>
<feature type="chain" id="PRO_5020718032" evidence="2">
    <location>
        <begin position="23"/>
        <end position="618"/>
    </location>
</feature>
<accession>A0A4R8M899</accession>
<reference evidence="4 5" key="1">
    <citation type="submission" date="2019-03" db="EMBL/GenBank/DDBJ databases">
        <title>Genomic Encyclopedia of Type Strains, Phase IV (KMG-IV): sequencing the most valuable type-strain genomes for metagenomic binning, comparative biology and taxonomic classification.</title>
        <authorList>
            <person name="Goeker M."/>
        </authorList>
    </citation>
    <scope>NUCLEOTIDE SEQUENCE [LARGE SCALE GENOMIC DNA]</scope>
    <source>
        <strain evidence="4 5">DSM 25964</strain>
    </source>
</reference>
<keyword evidence="5" id="KW-1185">Reference proteome</keyword>
<feature type="domain" description="Peptidase S55" evidence="3">
    <location>
        <begin position="1"/>
        <end position="145"/>
    </location>
</feature>